<protein>
    <submittedName>
        <fullName evidence="2">Uncharacterized protein</fullName>
    </submittedName>
</protein>
<organism evidence="2 3">
    <name type="scientific">Streblomastix strix</name>
    <dbReference type="NCBI Taxonomy" id="222440"/>
    <lineage>
        <taxon>Eukaryota</taxon>
        <taxon>Metamonada</taxon>
        <taxon>Preaxostyla</taxon>
        <taxon>Oxymonadida</taxon>
        <taxon>Streblomastigidae</taxon>
        <taxon>Streblomastix</taxon>
    </lineage>
</organism>
<dbReference type="AlphaFoldDB" id="A0A5J4VW00"/>
<proteinExistence type="predicted"/>
<comment type="caution">
    <text evidence="2">The sequence shown here is derived from an EMBL/GenBank/DDBJ whole genome shotgun (WGS) entry which is preliminary data.</text>
</comment>
<gene>
    <name evidence="2" type="ORF">EZS28_017843</name>
</gene>
<dbReference type="Proteomes" id="UP000324800">
    <property type="component" value="Unassembled WGS sequence"/>
</dbReference>
<sequence>MDSIQCMTSVGMNGAILAQGRTPSLVIDTQMLSESNFCAISDKNILMYSLIPNVKNNLFKSAYKSIIAEISKLPFDNNIYNGLVFEDKQKLDKEEQEYLETNDGSERFIFNLLVSAIIPSSSSISFIVPSNFGQYSFHGGIDGVLVLLGMKLDQEVHKPKYQLAAFALLFIQLMYETQEGRGKNQVSVSDVVQLIHKIYHKELEFHQITQKDERSETSQLANQHINQIDKDEWMHYAIRMADRTYTSFDIMSCLPELNPFILLSRRGQCSCTIPVRYDQMPFKDLGQRAFSSEVSAMNFGHVWNNPQTKLFPDYDEYEIESFQKYVSMEIEEELAQTGNLSIIPPHPVMRYHYPVYPLRFGRYIDQSVNFGLSPHPLIIENLQWRNLEPWQIRKAIAMMGIESDVRQRWVLSERDRVRKLLNLSVPSELIENQQLPIQEQQDMKVENQNLIKMFKEIRIYDNEDENKEISSQQQLDGKEQKLSSSKKSDQISQSQISLLRNKINSRPSYINPKITSGNTELTIYQHSLSILQEQISPQFQKKNEILNIFTNDAFEHPIPLNNIQRAIFQNRILKLPKEFQ</sequence>
<feature type="compositionally biased region" description="Basic and acidic residues" evidence="1">
    <location>
        <begin position="476"/>
        <end position="489"/>
    </location>
</feature>
<evidence type="ECO:0000313" key="2">
    <source>
        <dbReference type="EMBL" id="KAA6386630.1"/>
    </source>
</evidence>
<evidence type="ECO:0000256" key="1">
    <source>
        <dbReference type="SAM" id="MobiDB-lite"/>
    </source>
</evidence>
<feature type="region of interest" description="Disordered" evidence="1">
    <location>
        <begin position="468"/>
        <end position="489"/>
    </location>
</feature>
<accession>A0A5J4VW00</accession>
<evidence type="ECO:0000313" key="3">
    <source>
        <dbReference type="Proteomes" id="UP000324800"/>
    </source>
</evidence>
<reference evidence="2 3" key="1">
    <citation type="submission" date="2019-03" db="EMBL/GenBank/DDBJ databases">
        <title>Single cell metagenomics reveals metabolic interactions within the superorganism composed of flagellate Streblomastix strix and complex community of Bacteroidetes bacteria on its surface.</title>
        <authorList>
            <person name="Treitli S.C."/>
            <person name="Kolisko M."/>
            <person name="Husnik F."/>
            <person name="Keeling P."/>
            <person name="Hampl V."/>
        </authorList>
    </citation>
    <scope>NUCLEOTIDE SEQUENCE [LARGE SCALE GENOMIC DNA]</scope>
    <source>
        <strain evidence="2">ST1C</strain>
    </source>
</reference>
<name>A0A5J4VW00_9EUKA</name>
<dbReference type="EMBL" id="SNRW01004716">
    <property type="protein sequence ID" value="KAA6386630.1"/>
    <property type="molecule type" value="Genomic_DNA"/>
</dbReference>